<evidence type="ECO:0000256" key="7">
    <source>
        <dbReference type="RuleBase" id="RU362106"/>
    </source>
</evidence>
<sequence length="490" mass="54418">MSLPLLRASSTAARSSCSLHRHVRALPRRWYSSGESSQPGPVPTVEEPVVAKRRGRPPKAPGGAKKPRSSKKVKVVDEGSAAPQVNAPQTVNNASAGEAALSASGKHTESSPDPGAPISAKSDHTRSAAHSALLPPLDEWRTYFHTTPSAARDRISIRNPESASQVARGFLTGKRTRTNQPKIVVEAFPGPGALSRALMALPHSQMSKLIILEDYPPYLEYLKPLEKVDPRVSVVPYSGFVWDTYRHLEEVGLLEEVETVPWDENIHPRLHFITHIPQTIAGEQLVAQLFRNIPERSWLFKYGRIPMSFLMSDWVWRRVSAPSRNSERCKLSVIAEATTGFGLAVPPEALLPFDDHFHPTRYGAKITTNPSRRPENRRIGSPFVAANTVPLEHQVIDKGKLDMWDYVLRRLFVLKSTPLKNAIGSLAPGAQVLLKHITDPALPPEMRVDITSQVRHLTIQEWDTLVRAFGIWPFAPSDLSIDSFQALEER</sequence>
<evidence type="ECO:0000256" key="6">
    <source>
        <dbReference type="ARBA" id="ARBA00024915"/>
    </source>
</evidence>
<dbReference type="AlphaFoldDB" id="A0A4Y9Z8L6"/>
<comment type="function">
    <text evidence="6">Mitochondrial transcription factor that confers selective promoter recognition on the core subunit of the yeast mitochondrial RNA polymerase. Interacts with DNA in a non-specific manner.</text>
</comment>
<dbReference type="Gene3D" id="3.40.50.150">
    <property type="entry name" value="Vaccinia Virus protein VP39"/>
    <property type="match status" value="1"/>
</dbReference>
<dbReference type="InterPro" id="IPR001737">
    <property type="entry name" value="KsgA/Erm"/>
</dbReference>
<comment type="similarity">
    <text evidence="7">Belongs to the class I-like SAM-binding methyltransferase superfamily. rRNA adenine N(6)-methyltransferase family.</text>
</comment>
<reference evidence="9 10" key="1">
    <citation type="submission" date="2019-02" db="EMBL/GenBank/DDBJ databases">
        <title>Genome sequencing of the rare red list fungi Dentipellis fragilis.</title>
        <authorList>
            <person name="Buettner E."/>
            <person name="Kellner H."/>
        </authorList>
    </citation>
    <scope>NUCLEOTIDE SEQUENCE [LARGE SCALE GENOMIC DNA]</scope>
    <source>
        <strain evidence="9 10">DSM 105465</strain>
    </source>
</reference>
<organism evidence="9 10">
    <name type="scientific">Dentipellis fragilis</name>
    <dbReference type="NCBI Taxonomy" id="205917"/>
    <lineage>
        <taxon>Eukaryota</taxon>
        <taxon>Fungi</taxon>
        <taxon>Dikarya</taxon>
        <taxon>Basidiomycota</taxon>
        <taxon>Agaricomycotina</taxon>
        <taxon>Agaricomycetes</taxon>
        <taxon>Russulales</taxon>
        <taxon>Hericiaceae</taxon>
        <taxon>Dentipellis</taxon>
    </lineage>
</organism>
<dbReference type="PANTHER" id="PTHR11727">
    <property type="entry name" value="DIMETHYLADENOSINE TRANSFERASE"/>
    <property type="match status" value="1"/>
</dbReference>
<accession>A0A4Y9Z8L6</accession>
<dbReference type="STRING" id="205917.A0A4Y9Z8L6"/>
<dbReference type="GO" id="GO:0034246">
    <property type="term" value="F:mitochondrial transcription factor activity"/>
    <property type="evidence" value="ECO:0007669"/>
    <property type="project" value="TreeGrafter"/>
</dbReference>
<dbReference type="GO" id="GO:0005759">
    <property type="term" value="C:mitochondrial matrix"/>
    <property type="evidence" value="ECO:0007669"/>
    <property type="project" value="TreeGrafter"/>
</dbReference>
<dbReference type="GO" id="GO:0000179">
    <property type="term" value="F:rRNA (adenine-N6,N6-)-dimethyltransferase activity"/>
    <property type="evidence" value="ECO:0007669"/>
    <property type="project" value="TreeGrafter"/>
</dbReference>
<proteinExistence type="inferred from homology"/>
<dbReference type="SUPFAM" id="SSF53335">
    <property type="entry name" value="S-adenosyl-L-methionine-dependent methyltransferases"/>
    <property type="match status" value="1"/>
</dbReference>
<keyword evidence="3 7" id="KW-0808">Transferase</keyword>
<comment type="subcellular location">
    <subcellularLocation>
        <location evidence="1">Mitochondrion</location>
    </subcellularLocation>
</comment>
<evidence type="ECO:0000313" key="10">
    <source>
        <dbReference type="Proteomes" id="UP000298327"/>
    </source>
</evidence>
<evidence type="ECO:0000256" key="4">
    <source>
        <dbReference type="ARBA" id="ARBA00022691"/>
    </source>
</evidence>
<dbReference type="Pfam" id="PF00398">
    <property type="entry name" value="RrnaAD"/>
    <property type="match status" value="1"/>
</dbReference>
<evidence type="ECO:0000256" key="3">
    <source>
        <dbReference type="ARBA" id="ARBA00022679"/>
    </source>
</evidence>
<dbReference type="InterPro" id="IPR023165">
    <property type="entry name" value="rRNA_Ade_diMease-like_C"/>
</dbReference>
<feature type="region of interest" description="Disordered" evidence="8">
    <location>
        <begin position="30"/>
        <end position="129"/>
    </location>
</feature>
<dbReference type="GO" id="GO:0006391">
    <property type="term" value="P:transcription initiation at mitochondrial promoter"/>
    <property type="evidence" value="ECO:0007669"/>
    <property type="project" value="TreeGrafter"/>
</dbReference>
<gene>
    <name evidence="9" type="ORF">EVG20_g2110</name>
</gene>
<dbReference type="OrthoDB" id="16079at2759"/>
<dbReference type="PANTHER" id="PTHR11727:SF17">
    <property type="entry name" value="DIMETHYLADENOSINE TRANSFERASE 1, MITOCHONDRIAL"/>
    <property type="match status" value="1"/>
</dbReference>
<dbReference type="Proteomes" id="UP000298327">
    <property type="component" value="Unassembled WGS sequence"/>
</dbReference>
<evidence type="ECO:0000313" key="9">
    <source>
        <dbReference type="EMBL" id="TFY70882.1"/>
    </source>
</evidence>
<dbReference type="EMBL" id="SEOQ01000077">
    <property type="protein sequence ID" value="TFY70882.1"/>
    <property type="molecule type" value="Genomic_DNA"/>
</dbReference>
<evidence type="ECO:0000256" key="8">
    <source>
        <dbReference type="SAM" id="MobiDB-lite"/>
    </source>
</evidence>
<evidence type="ECO:0000256" key="2">
    <source>
        <dbReference type="ARBA" id="ARBA00022603"/>
    </source>
</evidence>
<keyword evidence="7" id="KW-0698">rRNA processing</keyword>
<dbReference type="Gene3D" id="1.10.8.100">
    <property type="entry name" value="Ribosomal RNA adenine dimethylase-like, domain 2"/>
    <property type="match status" value="1"/>
</dbReference>
<comment type="caution">
    <text evidence="9">The sequence shown here is derived from an EMBL/GenBank/DDBJ whole genome shotgun (WGS) entry which is preliminary data.</text>
</comment>
<keyword evidence="2 7" id="KW-0489">Methyltransferase</keyword>
<feature type="compositionally biased region" description="Low complexity" evidence="8">
    <location>
        <begin position="94"/>
        <end position="105"/>
    </location>
</feature>
<keyword evidence="4 7" id="KW-0949">S-adenosyl-L-methionine</keyword>
<protein>
    <recommendedName>
        <fullName evidence="7">rRNA adenine N(6)-methyltransferase</fullName>
        <ecNumber evidence="7">2.1.1.-</ecNumber>
    </recommendedName>
</protein>
<keyword evidence="5" id="KW-0694">RNA-binding</keyword>
<evidence type="ECO:0000256" key="1">
    <source>
        <dbReference type="ARBA" id="ARBA00004173"/>
    </source>
</evidence>
<evidence type="ECO:0000256" key="5">
    <source>
        <dbReference type="ARBA" id="ARBA00022884"/>
    </source>
</evidence>
<keyword evidence="10" id="KW-1185">Reference proteome</keyword>
<dbReference type="EC" id="2.1.1.-" evidence="7"/>
<name>A0A4Y9Z8L6_9AGAM</name>
<dbReference type="InterPro" id="IPR029063">
    <property type="entry name" value="SAM-dependent_MTases_sf"/>
</dbReference>
<dbReference type="GO" id="GO:0003723">
    <property type="term" value="F:RNA binding"/>
    <property type="evidence" value="ECO:0007669"/>
    <property type="project" value="UniProtKB-KW"/>
</dbReference>